<dbReference type="OrthoDB" id="8098202at2"/>
<evidence type="ECO:0000313" key="2">
    <source>
        <dbReference type="Proteomes" id="UP000245252"/>
    </source>
</evidence>
<dbReference type="Proteomes" id="UP000245252">
    <property type="component" value="Unassembled WGS sequence"/>
</dbReference>
<dbReference type="EMBL" id="QFBC01000020">
    <property type="protein sequence ID" value="PWE52792.1"/>
    <property type="molecule type" value="Genomic_DNA"/>
</dbReference>
<keyword evidence="2" id="KW-1185">Reference proteome</keyword>
<accession>A0A2U2DHL8</accession>
<sequence length="133" mass="14356">MPKSIPAIGEAMPTIDRRTLLQGLIVAAVTPAEAGAALHDPLLDVIQAYRAGLIEFDRLADNSPDDSRWKELGAATYEPWQAILDNWDQPARTREGAVEALRASLAAEDGVYGCKAAERMVRAALGYLENLPA</sequence>
<protein>
    <submittedName>
        <fullName evidence="1">Uncharacterized protein</fullName>
    </submittedName>
</protein>
<dbReference type="RefSeq" id="WP_109461692.1">
    <property type="nucleotide sequence ID" value="NZ_QFBC01000020.1"/>
</dbReference>
<evidence type="ECO:0000313" key="1">
    <source>
        <dbReference type="EMBL" id="PWE52792.1"/>
    </source>
</evidence>
<dbReference type="AlphaFoldDB" id="A0A2U2DHL8"/>
<proteinExistence type="predicted"/>
<reference evidence="1 2" key="1">
    <citation type="submission" date="2018-05" db="EMBL/GenBank/DDBJ databases">
        <title>The draft genome of strain NS-104.</title>
        <authorList>
            <person name="Hang P."/>
            <person name="Jiang J."/>
        </authorList>
    </citation>
    <scope>NUCLEOTIDE SEQUENCE [LARGE SCALE GENOMIC DNA]</scope>
    <source>
        <strain evidence="1 2">NS-104</strain>
    </source>
</reference>
<organism evidence="1 2">
    <name type="scientific">Metarhizobium album</name>
    <dbReference type="NCBI Taxonomy" id="2182425"/>
    <lineage>
        <taxon>Bacteria</taxon>
        <taxon>Pseudomonadati</taxon>
        <taxon>Pseudomonadota</taxon>
        <taxon>Alphaproteobacteria</taxon>
        <taxon>Hyphomicrobiales</taxon>
        <taxon>Rhizobiaceae</taxon>
        <taxon>Metarhizobium</taxon>
    </lineage>
</organism>
<comment type="caution">
    <text evidence="1">The sequence shown here is derived from an EMBL/GenBank/DDBJ whole genome shotgun (WGS) entry which is preliminary data.</text>
</comment>
<gene>
    <name evidence="1" type="ORF">DEM27_28740</name>
</gene>
<name>A0A2U2DHL8_9HYPH</name>